<dbReference type="SUPFAM" id="SSF81653">
    <property type="entry name" value="Calcium ATPase, transduction domain A"/>
    <property type="match status" value="1"/>
</dbReference>
<dbReference type="STRING" id="246404.A0A507FNJ6"/>
<dbReference type="AlphaFoldDB" id="A0A507FNJ6"/>
<dbReference type="EC" id="7.6.2.1" evidence="17"/>
<comment type="caution">
    <text evidence="22">The sequence shown here is derived from an EMBL/GenBank/DDBJ whole genome shotgun (WGS) entry which is preliminary data.</text>
</comment>
<feature type="binding site" evidence="15">
    <location>
        <position position="615"/>
    </location>
    <ligand>
        <name>ATP</name>
        <dbReference type="ChEBI" id="CHEBI:30616"/>
    </ligand>
</feature>
<organism evidence="22 23">
    <name type="scientific">Chytriomyces confervae</name>
    <dbReference type="NCBI Taxonomy" id="246404"/>
    <lineage>
        <taxon>Eukaryota</taxon>
        <taxon>Fungi</taxon>
        <taxon>Fungi incertae sedis</taxon>
        <taxon>Chytridiomycota</taxon>
        <taxon>Chytridiomycota incertae sedis</taxon>
        <taxon>Chytridiomycetes</taxon>
        <taxon>Chytridiales</taxon>
        <taxon>Chytriomycetaceae</taxon>
        <taxon>Chytriomyces</taxon>
    </lineage>
</organism>
<dbReference type="Pfam" id="PF00122">
    <property type="entry name" value="E1-E2_ATPase"/>
    <property type="match status" value="1"/>
</dbReference>
<evidence type="ECO:0000256" key="4">
    <source>
        <dbReference type="ARBA" id="ARBA00022692"/>
    </source>
</evidence>
<evidence type="ECO:0000256" key="1">
    <source>
        <dbReference type="ARBA" id="ARBA00004141"/>
    </source>
</evidence>
<dbReference type="Proteomes" id="UP000320333">
    <property type="component" value="Unassembled WGS sequence"/>
</dbReference>
<dbReference type="Gene3D" id="3.40.50.1000">
    <property type="entry name" value="HAD superfamily/HAD-like"/>
    <property type="match status" value="1"/>
</dbReference>
<comment type="similarity">
    <text evidence="3 17">Belongs to the cation transport ATPase (P-type) (TC 3.A.3) family. Type IV subfamily.</text>
</comment>
<evidence type="ECO:0000256" key="7">
    <source>
        <dbReference type="ARBA" id="ARBA00022840"/>
    </source>
</evidence>
<keyword evidence="23" id="KW-1185">Reference proteome</keyword>
<dbReference type="Pfam" id="PF13246">
    <property type="entry name" value="Cation_ATPase"/>
    <property type="match status" value="1"/>
</dbReference>
<feature type="active site" description="4-aspartylphosphate intermediate" evidence="14">
    <location>
        <position position="464"/>
    </location>
</feature>
<dbReference type="InterPro" id="IPR032631">
    <property type="entry name" value="P-type_ATPase_N"/>
</dbReference>
<feature type="transmembrane region" description="Helical" evidence="17">
    <location>
        <begin position="1052"/>
        <end position="1074"/>
    </location>
</feature>
<dbReference type="InterPro" id="IPR023298">
    <property type="entry name" value="ATPase_P-typ_TM_dom_sf"/>
</dbReference>
<reference evidence="22 23" key="1">
    <citation type="journal article" date="2019" name="Sci. Rep.">
        <title>Comparative genomics of chytrid fungi reveal insights into the obligate biotrophic and pathogenic lifestyle of Synchytrium endobioticum.</title>
        <authorList>
            <person name="van de Vossenberg B.T.L.H."/>
            <person name="Warris S."/>
            <person name="Nguyen H.D.T."/>
            <person name="van Gent-Pelzer M.P.E."/>
            <person name="Joly D.L."/>
            <person name="van de Geest H.C."/>
            <person name="Bonants P.J.M."/>
            <person name="Smith D.S."/>
            <person name="Levesque C.A."/>
            <person name="van der Lee T.A.J."/>
        </authorList>
    </citation>
    <scope>NUCLEOTIDE SEQUENCE [LARGE SCALE GENOMIC DNA]</scope>
    <source>
        <strain evidence="22 23">CBS 675.73</strain>
    </source>
</reference>
<keyword evidence="8 16" id="KW-0460">Magnesium</keyword>
<dbReference type="InterPro" id="IPR006539">
    <property type="entry name" value="P-type_ATPase_IV"/>
</dbReference>
<dbReference type="PROSITE" id="PS00154">
    <property type="entry name" value="ATPASE_E1_E2"/>
    <property type="match status" value="1"/>
</dbReference>
<gene>
    <name evidence="22" type="ORF">CcCBS67573_g00892</name>
</gene>
<dbReference type="PANTHER" id="PTHR24092:SF218">
    <property type="entry name" value="PHOSPHOLIPID-TRANSPORTING ATPASE"/>
    <property type="match status" value="1"/>
</dbReference>
<feature type="binding site" evidence="16">
    <location>
        <position position="464"/>
    </location>
    <ligand>
        <name>Mg(2+)</name>
        <dbReference type="ChEBI" id="CHEBI:18420"/>
    </ligand>
</feature>
<evidence type="ECO:0000259" key="21">
    <source>
        <dbReference type="Pfam" id="PF16212"/>
    </source>
</evidence>
<dbReference type="GO" id="GO:0140326">
    <property type="term" value="F:ATPase-coupled intramembrane lipid transporter activity"/>
    <property type="evidence" value="ECO:0007669"/>
    <property type="project" value="UniProtKB-EC"/>
</dbReference>
<feature type="transmembrane region" description="Helical" evidence="17">
    <location>
        <begin position="940"/>
        <end position="960"/>
    </location>
</feature>
<feature type="domain" description="P-type ATPase C-terminal" evidence="21">
    <location>
        <begin position="876"/>
        <end position="1115"/>
    </location>
</feature>
<feature type="binding site" evidence="16">
    <location>
        <position position="854"/>
    </location>
    <ligand>
        <name>Mg(2+)</name>
        <dbReference type="ChEBI" id="CHEBI:18420"/>
    </ligand>
</feature>
<feature type="transmembrane region" description="Helical" evidence="17">
    <location>
        <begin position="907"/>
        <end position="928"/>
    </location>
</feature>
<comment type="subcellular location">
    <subcellularLocation>
        <location evidence="2">Endomembrane system</location>
    </subcellularLocation>
    <subcellularLocation>
        <location evidence="1 17">Membrane</location>
        <topology evidence="1 17">Multi-pass membrane protein</topology>
    </subcellularLocation>
</comment>
<feature type="binding site" evidence="15">
    <location>
        <position position="854"/>
    </location>
    <ligand>
        <name>ATP</name>
        <dbReference type="ChEBI" id="CHEBI:30616"/>
    </ligand>
</feature>
<evidence type="ECO:0000313" key="22">
    <source>
        <dbReference type="EMBL" id="TPX77874.1"/>
    </source>
</evidence>
<dbReference type="FunFam" id="3.40.50.1000:FF:000203">
    <property type="entry name" value="Phospholipid-transporting ATPase"/>
    <property type="match status" value="1"/>
</dbReference>
<evidence type="ECO:0000256" key="10">
    <source>
        <dbReference type="ARBA" id="ARBA00022989"/>
    </source>
</evidence>
<dbReference type="InterPro" id="IPR023299">
    <property type="entry name" value="ATPase_P-typ_cyto_dom_N"/>
</dbReference>
<comment type="catalytic activity">
    <reaction evidence="12 17">
        <text>ATP + H2O + phospholipidSide 1 = ADP + phosphate + phospholipidSide 2.</text>
        <dbReference type="EC" id="7.6.2.1"/>
    </reaction>
</comment>
<evidence type="ECO:0000256" key="11">
    <source>
        <dbReference type="ARBA" id="ARBA00023136"/>
    </source>
</evidence>
<keyword evidence="11 17" id="KW-0472">Membrane</keyword>
<dbReference type="NCBIfam" id="TIGR01494">
    <property type="entry name" value="ATPase_P-type"/>
    <property type="match status" value="1"/>
</dbReference>
<protein>
    <recommendedName>
        <fullName evidence="17">Phospholipid-transporting ATPase</fullName>
        <ecNumber evidence="17">7.6.2.1</ecNumber>
    </recommendedName>
</protein>
<evidence type="ECO:0000313" key="23">
    <source>
        <dbReference type="Proteomes" id="UP000320333"/>
    </source>
</evidence>
<dbReference type="GO" id="GO:0016887">
    <property type="term" value="F:ATP hydrolysis activity"/>
    <property type="evidence" value="ECO:0007669"/>
    <property type="project" value="InterPro"/>
</dbReference>
<dbReference type="InterPro" id="IPR036412">
    <property type="entry name" value="HAD-like_sf"/>
</dbReference>
<feature type="binding site" evidence="15">
    <location>
        <position position="830"/>
    </location>
    <ligand>
        <name>ATP</name>
        <dbReference type="ChEBI" id="CHEBI:30616"/>
    </ligand>
</feature>
<feature type="binding site" evidence="15">
    <location>
        <position position="653"/>
    </location>
    <ligand>
        <name>ATP</name>
        <dbReference type="ChEBI" id="CHEBI:30616"/>
    </ligand>
</feature>
<dbReference type="GO" id="GO:0005524">
    <property type="term" value="F:ATP binding"/>
    <property type="evidence" value="ECO:0007669"/>
    <property type="project" value="UniProtKB-UniRule"/>
</dbReference>
<dbReference type="PRINTS" id="PR00119">
    <property type="entry name" value="CATATPASE"/>
</dbReference>
<dbReference type="GO" id="GO:0000287">
    <property type="term" value="F:magnesium ion binding"/>
    <property type="evidence" value="ECO:0007669"/>
    <property type="project" value="UniProtKB-UniRule"/>
</dbReference>
<dbReference type="InterPro" id="IPR001757">
    <property type="entry name" value="P_typ_ATPase"/>
</dbReference>
<evidence type="ECO:0000256" key="17">
    <source>
        <dbReference type="RuleBase" id="RU362033"/>
    </source>
</evidence>
<dbReference type="FunFam" id="3.40.50.1000:FF:000001">
    <property type="entry name" value="Phospholipid-transporting ATPase IC"/>
    <property type="match status" value="1"/>
</dbReference>
<feature type="binding site" evidence="15">
    <location>
        <position position="733"/>
    </location>
    <ligand>
        <name>ATP</name>
        <dbReference type="ChEBI" id="CHEBI:30616"/>
    </ligand>
</feature>
<evidence type="ECO:0000256" key="5">
    <source>
        <dbReference type="ARBA" id="ARBA00022723"/>
    </source>
</evidence>
<dbReference type="InterPro" id="IPR008250">
    <property type="entry name" value="ATPase_P-typ_transduc_dom_A_sf"/>
</dbReference>
<feature type="transmembrane region" description="Helical" evidence="17">
    <location>
        <begin position="1024"/>
        <end position="1045"/>
    </location>
</feature>
<dbReference type="SUPFAM" id="SSF81660">
    <property type="entry name" value="Metal cation-transporting ATPase, ATP-binding domain N"/>
    <property type="match status" value="1"/>
</dbReference>
<dbReference type="SFLD" id="SFLDS00003">
    <property type="entry name" value="Haloacid_Dehalogenase"/>
    <property type="match status" value="1"/>
</dbReference>
<comment type="catalytic activity">
    <reaction evidence="13">
        <text>a 1,2-diacyl-sn-glycero-3-phosphoethanolamine(out) + ATP + H2O = a 1,2-diacyl-sn-glycero-3-phosphoethanolamine(in) + ADP + phosphate + H(+)</text>
        <dbReference type="Rhea" id="RHEA:66132"/>
        <dbReference type="ChEBI" id="CHEBI:15377"/>
        <dbReference type="ChEBI" id="CHEBI:15378"/>
        <dbReference type="ChEBI" id="CHEBI:30616"/>
        <dbReference type="ChEBI" id="CHEBI:43474"/>
        <dbReference type="ChEBI" id="CHEBI:64612"/>
        <dbReference type="ChEBI" id="CHEBI:456216"/>
    </reaction>
    <physiologicalReaction direction="left-to-right" evidence="13">
        <dbReference type="Rhea" id="RHEA:66133"/>
    </physiologicalReaction>
</comment>
<dbReference type="SUPFAM" id="SSF81665">
    <property type="entry name" value="Calcium ATPase, transmembrane domain M"/>
    <property type="match status" value="1"/>
</dbReference>
<feature type="transmembrane region" description="Helical" evidence="17">
    <location>
        <begin position="989"/>
        <end position="1012"/>
    </location>
</feature>
<keyword evidence="9 17" id="KW-1278">Translocase</keyword>
<dbReference type="InterPro" id="IPR044492">
    <property type="entry name" value="P_typ_ATPase_HD_dom"/>
</dbReference>
<feature type="binding site" evidence="16">
    <location>
        <position position="850"/>
    </location>
    <ligand>
        <name>Mg(2+)</name>
        <dbReference type="ChEBI" id="CHEBI:18420"/>
    </ligand>
</feature>
<feature type="domain" description="P-type ATPase N-terminal" evidence="20">
    <location>
        <begin position="57"/>
        <end position="105"/>
    </location>
</feature>
<dbReference type="SUPFAM" id="SSF56784">
    <property type="entry name" value="HAD-like"/>
    <property type="match status" value="1"/>
</dbReference>
<keyword evidence="10 17" id="KW-1133">Transmembrane helix</keyword>
<proteinExistence type="inferred from homology"/>
<dbReference type="Pfam" id="PF16209">
    <property type="entry name" value="PhoLip_ATPase_N"/>
    <property type="match status" value="1"/>
</dbReference>
<dbReference type="GO" id="GO:0005886">
    <property type="term" value="C:plasma membrane"/>
    <property type="evidence" value="ECO:0007669"/>
    <property type="project" value="TreeGrafter"/>
</dbReference>
<dbReference type="InterPro" id="IPR059000">
    <property type="entry name" value="ATPase_P-type_domA"/>
</dbReference>
<evidence type="ECO:0000256" key="6">
    <source>
        <dbReference type="ARBA" id="ARBA00022741"/>
    </source>
</evidence>
<feature type="binding site" evidence="15">
    <location>
        <position position="545"/>
    </location>
    <ligand>
        <name>ATP</name>
        <dbReference type="ChEBI" id="CHEBI:30616"/>
    </ligand>
</feature>
<dbReference type="PANTHER" id="PTHR24092">
    <property type="entry name" value="PROBABLE PHOSPHOLIPID-TRANSPORTING ATPASE"/>
    <property type="match status" value="1"/>
</dbReference>
<dbReference type="InterPro" id="IPR023214">
    <property type="entry name" value="HAD_sf"/>
</dbReference>
<sequence>MDTDGIKPDPTPQPVPQKQKKKLKFKLPKRRGFRSNENEDVGWEVFTPVPPSQHTTKANYIRTTKYTVVTFIPLFLYSQFRRFYNIYFLLGALSVLYGSSSLSPMSQISPLLMVLFFAALKDLIEDYARYRSDCEANEKLTSVIRDGVAMEVKAQDLMNGDLVHVKKNEKLSVDAIIISSSFEDGTCFVETAELDGETNLKRRSAIPALSHYQAFEDVIRVNLHIQCESPNENLLSYEGRAKYIVSAGRARADRRRSFFEPSKHETPESRDADDIVDGPGVVPLSMSNMILRGCVLRNTDHAWVTVVYTGADTKIIRNLKKPPQKESRLMKWLNWLVMGIFIYNAILLFVSCTLEYLQYKVQFERSTQWYLPGGTSEALVTNFIGALFSYFGTYTYVIPISLFVMVEMDRLVQGLYMVWDTKMSLLRPPALDAPPGEAPTLVQMRANNTNLNEDLAAVEYIFSDKTGTLTQNEMRLSQWYLNGEIYPDMERPGSFGEAYRSGRLPEATMRRMTLFYRVMVLCHGVIPSINEVSGRLIYESQSPDETALVEAIANSKFVLTKRSKSNVTFTAPDASGNVQTHVFEVLHSLEFNSDRKRMSVIVKDPETGKYHLYCKGADNIILERLSKDEAQNPRHEIDAAIKALYEFSVIGLRTLCISYRELDEELYHDFKDAYEAAETALVDRELKMAAACEKVEHDLTLIGCTAIEDRLQDEVPETIDFLMRCGIKVWLLTGDKQETAINIGQSSKLIQPGMIVVKLNSKTVPECGTILDDILRQMEANAGRATKGYTLVVDGLSLGHVFAGNHQQKMIAVGVQCHSVICCRVTPLQKSMVVNMVKDGLKKMTLAIGDGANDVSMIMSAHVGVGIMGREGTQAVRSSDFAFAEFRFLKRLLVVHGRWSFMRLSELIFYSFYKNLAFITIQFWFGFYSAWSGQLIYEEFFMTWFNVFFTALPPLLIGVFEQDVSDTTAENIPELYHQSRVGQYWNWRLFAGVMFDAVWHSLAVFYGIYLAFGDGDIDTKGRVIGYWVGTFFFANIVVLVVFARLCLLTYHWVWATWAVLLFSLAVTAVATIVIEAIGYGSVVGTYTEAYSLPVFWLSLPVIVAACVLPAFAWIYDSDIVIERSQENRKMKINAGPDIELVEVEQ</sequence>
<feature type="binding site" evidence="15">
    <location>
        <position position="591"/>
    </location>
    <ligand>
        <name>ATP</name>
        <dbReference type="ChEBI" id="CHEBI:30616"/>
    </ligand>
</feature>
<feature type="binding site" evidence="15">
    <location>
        <position position="464"/>
    </location>
    <ligand>
        <name>ATP</name>
        <dbReference type="ChEBI" id="CHEBI:30616"/>
    </ligand>
</feature>
<keyword evidence="4 17" id="KW-0812">Transmembrane</keyword>
<feature type="transmembrane region" description="Helical" evidence="17">
    <location>
        <begin position="1094"/>
        <end position="1115"/>
    </location>
</feature>
<dbReference type="NCBIfam" id="TIGR01652">
    <property type="entry name" value="ATPase-Plipid"/>
    <property type="match status" value="1"/>
</dbReference>
<evidence type="ECO:0000256" key="14">
    <source>
        <dbReference type="PIRSR" id="PIRSR606539-1"/>
    </source>
</evidence>
<keyword evidence="7 15" id="KW-0067">ATP-binding</keyword>
<feature type="transmembrane region" description="Helical" evidence="17">
    <location>
        <begin position="83"/>
        <end position="102"/>
    </location>
</feature>
<feature type="region of interest" description="Disordered" evidence="18">
    <location>
        <begin position="1"/>
        <end position="24"/>
    </location>
</feature>
<dbReference type="Gene3D" id="2.70.150.10">
    <property type="entry name" value="Calcium-transporting ATPase, cytoplasmic transduction domain A"/>
    <property type="match status" value="1"/>
</dbReference>
<dbReference type="EMBL" id="QEAP01000013">
    <property type="protein sequence ID" value="TPX77874.1"/>
    <property type="molecule type" value="Genomic_DNA"/>
</dbReference>
<keyword evidence="5 16" id="KW-0479">Metal-binding</keyword>
<feature type="transmembrane region" description="Helical" evidence="17">
    <location>
        <begin position="332"/>
        <end position="359"/>
    </location>
</feature>
<feature type="binding site" evidence="16">
    <location>
        <position position="466"/>
    </location>
    <ligand>
        <name>Mg(2+)</name>
        <dbReference type="ChEBI" id="CHEBI:18420"/>
    </ligand>
</feature>
<feature type="transmembrane region" description="Helical" evidence="17">
    <location>
        <begin position="379"/>
        <end position="406"/>
    </location>
</feature>
<dbReference type="InterPro" id="IPR018303">
    <property type="entry name" value="ATPase_P-typ_P_site"/>
</dbReference>
<evidence type="ECO:0000256" key="3">
    <source>
        <dbReference type="ARBA" id="ARBA00008109"/>
    </source>
</evidence>
<evidence type="ECO:0000256" key="13">
    <source>
        <dbReference type="ARBA" id="ARBA00049128"/>
    </source>
</evidence>
<dbReference type="OrthoDB" id="377733at2759"/>
<dbReference type="Pfam" id="PF16212">
    <property type="entry name" value="PhoLip_ATPase_C"/>
    <property type="match status" value="1"/>
</dbReference>
<evidence type="ECO:0000256" key="9">
    <source>
        <dbReference type="ARBA" id="ARBA00022967"/>
    </source>
</evidence>
<dbReference type="GO" id="GO:0045332">
    <property type="term" value="P:phospholipid translocation"/>
    <property type="evidence" value="ECO:0007669"/>
    <property type="project" value="TreeGrafter"/>
</dbReference>
<accession>A0A507FNJ6</accession>
<evidence type="ECO:0000259" key="20">
    <source>
        <dbReference type="Pfam" id="PF16209"/>
    </source>
</evidence>
<evidence type="ECO:0000256" key="16">
    <source>
        <dbReference type="PIRSR" id="PIRSR606539-3"/>
    </source>
</evidence>
<feature type="binding site" evidence="15">
    <location>
        <position position="466"/>
    </location>
    <ligand>
        <name>ATP</name>
        <dbReference type="ChEBI" id="CHEBI:30616"/>
    </ligand>
</feature>
<evidence type="ECO:0000256" key="15">
    <source>
        <dbReference type="PIRSR" id="PIRSR606539-2"/>
    </source>
</evidence>
<name>A0A507FNJ6_9FUNG</name>
<feature type="binding site" evidence="15">
    <location>
        <position position="465"/>
    </location>
    <ligand>
        <name>ATP</name>
        <dbReference type="ChEBI" id="CHEBI:30616"/>
    </ligand>
</feature>
<dbReference type="SFLD" id="SFLDF00027">
    <property type="entry name" value="p-type_atpase"/>
    <property type="match status" value="1"/>
</dbReference>
<evidence type="ECO:0000256" key="18">
    <source>
        <dbReference type="SAM" id="MobiDB-lite"/>
    </source>
</evidence>
<feature type="binding site" evidence="15">
    <location>
        <position position="853"/>
    </location>
    <ligand>
        <name>ATP</name>
        <dbReference type="ChEBI" id="CHEBI:30616"/>
    </ligand>
</feature>
<evidence type="ECO:0000256" key="2">
    <source>
        <dbReference type="ARBA" id="ARBA00004308"/>
    </source>
</evidence>
<feature type="binding site" evidence="15">
    <location>
        <position position="734"/>
    </location>
    <ligand>
        <name>ATP</name>
        <dbReference type="ChEBI" id="CHEBI:30616"/>
    </ligand>
</feature>
<keyword evidence="6 15" id="KW-0547">Nucleotide-binding</keyword>
<dbReference type="InterPro" id="IPR032630">
    <property type="entry name" value="P_typ_ATPase_c"/>
</dbReference>
<dbReference type="Gene3D" id="3.40.1110.10">
    <property type="entry name" value="Calcium-transporting ATPase, cytoplasmic domain N"/>
    <property type="match status" value="1"/>
</dbReference>
<dbReference type="SFLD" id="SFLDG00002">
    <property type="entry name" value="C1.7:_P-type_atpase_like"/>
    <property type="match status" value="1"/>
</dbReference>
<comment type="cofactor">
    <cofactor evidence="16">
        <name>Mg(2+)</name>
        <dbReference type="ChEBI" id="CHEBI:18420"/>
    </cofactor>
</comment>
<feature type="domain" description="P-type ATPase A" evidence="19">
    <location>
        <begin position="139"/>
        <end position="200"/>
    </location>
</feature>
<evidence type="ECO:0000256" key="12">
    <source>
        <dbReference type="ARBA" id="ARBA00034036"/>
    </source>
</evidence>
<evidence type="ECO:0000259" key="19">
    <source>
        <dbReference type="Pfam" id="PF00122"/>
    </source>
</evidence>
<evidence type="ECO:0000256" key="8">
    <source>
        <dbReference type="ARBA" id="ARBA00022842"/>
    </source>
</evidence>
<feature type="binding site" evidence="15">
    <location>
        <position position="735"/>
    </location>
    <ligand>
        <name>ATP</name>
        <dbReference type="ChEBI" id="CHEBI:30616"/>
    </ligand>
</feature>
<feature type="binding site" evidence="15">
    <location>
        <position position="824"/>
    </location>
    <ligand>
        <name>ATP</name>
        <dbReference type="ChEBI" id="CHEBI:30616"/>
    </ligand>
</feature>